<keyword evidence="2" id="KW-1185">Reference proteome</keyword>
<reference evidence="1 2" key="1">
    <citation type="journal article" date="2018" name="Nat. Genet.">
        <title>The Rosa genome provides new insights in the design of modern roses.</title>
        <authorList>
            <person name="Bendahmane M."/>
        </authorList>
    </citation>
    <scope>NUCLEOTIDE SEQUENCE [LARGE SCALE GENOMIC DNA]</scope>
    <source>
        <strain evidence="2">cv. Old Blush</strain>
    </source>
</reference>
<evidence type="ECO:0000313" key="1">
    <source>
        <dbReference type="EMBL" id="PRQ16696.1"/>
    </source>
</evidence>
<gene>
    <name evidence="1" type="ORF">RchiOBHm_Chr7g0187051</name>
</gene>
<protein>
    <submittedName>
        <fullName evidence="1">Uncharacterized protein</fullName>
    </submittedName>
</protein>
<dbReference type="Proteomes" id="UP000238479">
    <property type="component" value="Chromosome 7"/>
</dbReference>
<dbReference type="EMBL" id="PDCK01000045">
    <property type="protein sequence ID" value="PRQ16696.1"/>
    <property type="molecule type" value="Genomic_DNA"/>
</dbReference>
<accession>A0A2P6P446</accession>
<dbReference type="AlphaFoldDB" id="A0A2P6P446"/>
<comment type="caution">
    <text evidence="1">The sequence shown here is derived from an EMBL/GenBank/DDBJ whole genome shotgun (WGS) entry which is preliminary data.</text>
</comment>
<proteinExistence type="predicted"/>
<name>A0A2P6P446_ROSCH</name>
<sequence length="54" mass="6324">MKVESTSAVTPWIPRSMIINPVAIDRWMESVMFQFEHNCLCLLHNRTQCVFISI</sequence>
<organism evidence="1 2">
    <name type="scientific">Rosa chinensis</name>
    <name type="common">China rose</name>
    <dbReference type="NCBI Taxonomy" id="74649"/>
    <lineage>
        <taxon>Eukaryota</taxon>
        <taxon>Viridiplantae</taxon>
        <taxon>Streptophyta</taxon>
        <taxon>Embryophyta</taxon>
        <taxon>Tracheophyta</taxon>
        <taxon>Spermatophyta</taxon>
        <taxon>Magnoliopsida</taxon>
        <taxon>eudicotyledons</taxon>
        <taxon>Gunneridae</taxon>
        <taxon>Pentapetalae</taxon>
        <taxon>rosids</taxon>
        <taxon>fabids</taxon>
        <taxon>Rosales</taxon>
        <taxon>Rosaceae</taxon>
        <taxon>Rosoideae</taxon>
        <taxon>Rosoideae incertae sedis</taxon>
        <taxon>Rosa</taxon>
    </lineage>
</organism>
<dbReference type="Gramene" id="PRQ16696">
    <property type="protein sequence ID" value="PRQ16696"/>
    <property type="gene ID" value="RchiOBHm_Chr7g0187051"/>
</dbReference>
<evidence type="ECO:0000313" key="2">
    <source>
        <dbReference type="Proteomes" id="UP000238479"/>
    </source>
</evidence>